<feature type="coiled-coil region" evidence="1">
    <location>
        <begin position="1"/>
        <end position="28"/>
    </location>
</feature>
<comment type="caution">
    <text evidence="3">The sequence shown here is derived from an EMBL/GenBank/DDBJ whole genome shotgun (WGS) entry which is preliminary data.</text>
</comment>
<dbReference type="EMBL" id="LSYV01000002">
    <property type="protein sequence ID" value="KXZ56991.1"/>
    <property type="molecule type" value="Genomic_DNA"/>
</dbReference>
<dbReference type="AlphaFoldDB" id="A0A150H4L3"/>
<organism evidence="3 4">
    <name type="scientific">Gonium pectorale</name>
    <name type="common">Green alga</name>
    <dbReference type="NCBI Taxonomy" id="33097"/>
    <lineage>
        <taxon>Eukaryota</taxon>
        <taxon>Viridiplantae</taxon>
        <taxon>Chlorophyta</taxon>
        <taxon>core chlorophytes</taxon>
        <taxon>Chlorophyceae</taxon>
        <taxon>CS clade</taxon>
        <taxon>Chlamydomonadales</taxon>
        <taxon>Volvocaceae</taxon>
        <taxon>Gonium</taxon>
    </lineage>
</organism>
<dbReference type="OrthoDB" id="548708at2759"/>
<dbReference type="Proteomes" id="UP000075714">
    <property type="component" value="Unassembled WGS sequence"/>
</dbReference>
<proteinExistence type="predicted"/>
<feature type="region of interest" description="Disordered" evidence="2">
    <location>
        <begin position="290"/>
        <end position="309"/>
    </location>
</feature>
<evidence type="ECO:0000313" key="4">
    <source>
        <dbReference type="Proteomes" id="UP000075714"/>
    </source>
</evidence>
<evidence type="ECO:0000256" key="2">
    <source>
        <dbReference type="SAM" id="MobiDB-lite"/>
    </source>
</evidence>
<evidence type="ECO:0000313" key="3">
    <source>
        <dbReference type="EMBL" id="KXZ56991.1"/>
    </source>
</evidence>
<reference evidence="4" key="1">
    <citation type="journal article" date="2016" name="Nat. Commun.">
        <title>The Gonium pectorale genome demonstrates co-option of cell cycle regulation during the evolution of multicellularity.</title>
        <authorList>
            <person name="Hanschen E.R."/>
            <person name="Marriage T.N."/>
            <person name="Ferris P.J."/>
            <person name="Hamaji T."/>
            <person name="Toyoda A."/>
            <person name="Fujiyama A."/>
            <person name="Neme R."/>
            <person name="Noguchi H."/>
            <person name="Minakuchi Y."/>
            <person name="Suzuki M."/>
            <person name="Kawai-Toyooka H."/>
            <person name="Smith D.R."/>
            <person name="Sparks H."/>
            <person name="Anderson J."/>
            <person name="Bakaric R."/>
            <person name="Luria V."/>
            <person name="Karger A."/>
            <person name="Kirschner M.W."/>
            <person name="Durand P.M."/>
            <person name="Michod R.E."/>
            <person name="Nozaki H."/>
            <person name="Olson B.J."/>
        </authorList>
    </citation>
    <scope>NUCLEOTIDE SEQUENCE [LARGE SCALE GENOMIC DNA]</scope>
    <source>
        <strain evidence="4">NIES-2863</strain>
    </source>
</reference>
<sequence length="309" mass="34323">MTSLEREVAEKKAAFENLSAENQQLRARTHILEKVVSCRDEQLGMVQAFTERCRSSPDSRSCFGSGMNTVPTDAQQDMFREMKKEEVIPMYKAFLAEVSKYLLHCQYPCNDPNSPIVQQVTACVERMGHTMKHVVLLNEPLMRQLLSINLETMQPAVASEAHWDAVVASLQLTPDQRDDILAVYDLYRTLAEKVYEERKLLTAAMGVGCGMLGPDAGSFVSRNAMADEMELVEKLDANLAKEHSARTLLCCFFFGKLLAPPQFAKVAVYSYPYFPDSLSVARAVVRQPTGCARSGGSGTTSRGSGRHSH</sequence>
<protein>
    <submittedName>
        <fullName evidence="3">Uncharacterized protein</fullName>
    </submittedName>
</protein>
<gene>
    <name evidence="3" type="ORF">GPECTOR_1g896</name>
</gene>
<evidence type="ECO:0000256" key="1">
    <source>
        <dbReference type="SAM" id="Coils"/>
    </source>
</evidence>
<dbReference type="STRING" id="33097.A0A150H4L3"/>
<name>A0A150H4L3_GONPE</name>
<keyword evidence="4" id="KW-1185">Reference proteome</keyword>
<accession>A0A150H4L3</accession>
<keyword evidence="1" id="KW-0175">Coiled coil</keyword>